<dbReference type="EMBL" id="JAQQWM010000009">
    <property type="protein sequence ID" value="KAK8045779.1"/>
    <property type="molecule type" value="Genomic_DNA"/>
</dbReference>
<evidence type="ECO:0000313" key="4">
    <source>
        <dbReference type="Proteomes" id="UP001446871"/>
    </source>
</evidence>
<evidence type="ECO:0000259" key="2">
    <source>
        <dbReference type="Pfam" id="PF14856"/>
    </source>
</evidence>
<name>A0ABR1TGM2_9PEZI</name>
<gene>
    <name evidence="3" type="ORF">PG996_013843</name>
</gene>
<keyword evidence="4" id="KW-1185">Reference proteome</keyword>
<dbReference type="InterPro" id="IPR029226">
    <property type="entry name" value="Ecp2-like"/>
</dbReference>
<reference evidence="3 4" key="1">
    <citation type="submission" date="2023-01" db="EMBL/GenBank/DDBJ databases">
        <title>Analysis of 21 Apiospora genomes using comparative genomics revels a genus with tremendous synthesis potential of carbohydrate active enzymes and secondary metabolites.</title>
        <authorList>
            <person name="Sorensen T."/>
        </authorList>
    </citation>
    <scope>NUCLEOTIDE SEQUENCE [LARGE SCALE GENOMIC DNA]</scope>
    <source>
        <strain evidence="3 4">CBS 83171</strain>
    </source>
</reference>
<keyword evidence="1" id="KW-0732">Signal</keyword>
<organism evidence="3 4">
    <name type="scientific">Apiospora saccharicola</name>
    <dbReference type="NCBI Taxonomy" id="335842"/>
    <lineage>
        <taxon>Eukaryota</taxon>
        <taxon>Fungi</taxon>
        <taxon>Dikarya</taxon>
        <taxon>Ascomycota</taxon>
        <taxon>Pezizomycotina</taxon>
        <taxon>Sordariomycetes</taxon>
        <taxon>Xylariomycetidae</taxon>
        <taxon>Amphisphaeriales</taxon>
        <taxon>Apiosporaceae</taxon>
        <taxon>Apiospora</taxon>
    </lineage>
</organism>
<evidence type="ECO:0000256" key="1">
    <source>
        <dbReference type="SAM" id="SignalP"/>
    </source>
</evidence>
<dbReference type="Proteomes" id="UP001446871">
    <property type="component" value="Unassembled WGS sequence"/>
</dbReference>
<dbReference type="Pfam" id="PF14856">
    <property type="entry name" value="Hce2"/>
    <property type="match status" value="1"/>
</dbReference>
<sequence length="171" mass="18077">MNCIVMLVYLFLAAFQVQGLALPVTESVTAANETSTVGVQRFQSTWTPTPDTKTICARNGMAAMTGNFAREADCKQLESVTQAVPGYWDTSDWSADNVATILTFGGTCYFRVSIPTLPGGDGHIWIGNGDVYEAVGQAVAGYAHAGQVAVMGQLTCSDPNGDVIVNWSISG</sequence>
<evidence type="ECO:0000313" key="3">
    <source>
        <dbReference type="EMBL" id="KAK8045779.1"/>
    </source>
</evidence>
<protein>
    <recommendedName>
        <fullName evidence="2">Ecp2 effector protein-like domain-containing protein</fullName>
    </recommendedName>
</protein>
<proteinExistence type="predicted"/>
<feature type="chain" id="PRO_5047128385" description="Ecp2 effector protein-like domain-containing protein" evidence="1">
    <location>
        <begin position="22"/>
        <end position="171"/>
    </location>
</feature>
<accession>A0ABR1TGM2</accession>
<feature type="signal peptide" evidence="1">
    <location>
        <begin position="1"/>
        <end position="21"/>
    </location>
</feature>
<comment type="caution">
    <text evidence="3">The sequence shown here is derived from an EMBL/GenBank/DDBJ whole genome shotgun (WGS) entry which is preliminary data.</text>
</comment>
<feature type="domain" description="Ecp2 effector protein-like" evidence="2">
    <location>
        <begin position="66"/>
        <end position="156"/>
    </location>
</feature>